<dbReference type="InterPro" id="IPR016032">
    <property type="entry name" value="Sig_transdc_resp-reg_C-effctor"/>
</dbReference>
<comment type="caution">
    <text evidence="4">The sequence shown here is derived from an EMBL/GenBank/DDBJ whole genome shotgun (WGS) entry which is preliminary data.</text>
</comment>
<dbReference type="GO" id="GO:0003677">
    <property type="term" value="F:DNA binding"/>
    <property type="evidence" value="ECO:0007669"/>
    <property type="project" value="UniProtKB-KW"/>
</dbReference>
<dbReference type="AlphaFoldDB" id="A0A1E7LPS6"/>
<protein>
    <submittedName>
        <fullName evidence="4">LuxR family transcriptional regulator</fullName>
    </submittedName>
</protein>
<dbReference type="PANTHER" id="PTHR43214">
    <property type="entry name" value="TWO-COMPONENT RESPONSE REGULATOR"/>
    <property type="match status" value="1"/>
</dbReference>
<gene>
    <name evidence="4" type="ORF">AN221_24080</name>
</gene>
<dbReference type="GO" id="GO:0006355">
    <property type="term" value="P:regulation of DNA-templated transcription"/>
    <property type="evidence" value="ECO:0007669"/>
    <property type="project" value="InterPro"/>
</dbReference>
<evidence type="ECO:0000313" key="4">
    <source>
        <dbReference type="EMBL" id="OEV18212.1"/>
    </source>
</evidence>
<dbReference type="SUPFAM" id="SSF46894">
    <property type="entry name" value="C-terminal effector domain of the bipartite response regulators"/>
    <property type="match status" value="1"/>
</dbReference>
<proteinExistence type="predicted"/>
<dbReference type="InterPro" id="IPR001789">
    <property type="entry name" value="Sig_transdc_resp-reg_receiver"/>
</dbReference>
<dbReference type="PANTHER" id="PTHR43214:SF43">
    <property type="entry name" value="TWO-COMPONENT RESPONSE REGULATOR"/>
    <property type="match status" value="1"/>
</dbReference>
<keyword evidence="1" id="KW-0238">DNA-binding</keyword>
<dbReference type="Gene3D" id="1.10.10.10">
    <property type="entry name" value="Winged helix-like DNA-binding domain superfamily/Winged helix DNA-binding domain"/>
    <property type="match status" value="1"/>
</dbReference>
<reference evidence="4 5" key="1">
    <citation type="journal article" date="2016" name="Front. Microbiol.">
        <title>Comparative Genomics Analysis of Streptomyces Species Reveals Their Adaptation to the Marine Environment and Their Diversity at the Genomic Level.</title>
        <authorList>
            <person name="Tian X."/>
            <person name="Zhang Z."/>
            <person name="Yang T."/>
            <person name="Chen M."/>
            <person name="Li J."/>
            <person name="Chen F."/>
            <person name="Yang J."/>
            <person name="Li W."/>
            <person name="Zhang B."/>
            <person name="Zhang Z."/>
            <person name="Wu J."/>
            <person name="Zhang C."/>
            <person name="Long L."/>
            <person name="Xiao J."/>
        </authorList>
    </citation>
    <scope>NUCLEOTIDE SEQUENCE [LARGE SCALE GENOMIC DNA]</scope>
    <source>
        <strain evidence="4 5">SCSIO M10372</strain>
    </source>
</reference>
<feature type="modified residue" description="4-aspartylphosphate" evidence="2">
    <location>
        <position position="60"/>
    </location>
</feature>
<dbReference type="Gene3D" id="3.40.50.2300">
    <property type="match status" value="1"/>
</dbReference>
<dbReference type="PROSITE" id="PS50110">
    <property type="entry name" value="RESPONSE_REGULATORY"/>
    <property type="match status" value="1"/>
</dbReference>
<dbReference type="Pfam" id="PF00072">
    <property type="entry name" value="Response_reg"/>
    <property type="match status" value="1"/>
</dbReference>
<sequence>MSPQSPVVTVAVIDDHPVVAAGIAAWYAVADPPVRLLAAGTDISAALHGPGRDADVVVLDLQPSEVGADFGTLRELVTQGRNVIVYTVLDSEDTALTALDLGAVGYLTKAEGAHHLVAATHAAARQLPFTPPAQAGAPGSARRPVRPTLARREIDVLRAWFQCESKALVAQRLNISVRTVNTYLDRVRIKYANAGRPASTKAHLVARAVQDGLVSLDEL</sequence>
<dbReference type="PATRIC" id="fig|518642.7.peg.5117"/>
<dbReference type="InterPro" id="IPR000792">
    <property type="entry name" value="Tscrpt_reg_LuxR_C"/>
</dbReference>
<organism evidence="4 5">
    <name type="scientific">Streptomyces nanshensis</name>
    <dbReference type="NCBI Taxonomy" id="518642"/>
    <lineage>
        <taxon>Bacteria</taxon>
        <taxon>Bacillati</taxon>
        <taxon>Actinomycetota</taxon>
        <taxon>Actinomycetes</taxon>
        <taxon>Kitasatosporales</taxon>
        <taxon>Streptomycetaceae</taxon>
        <taxon>Streptomyces</taxon>
    </lineage>
</organism>
<name>A0A1E7LPS6_9ACTN</name>
<dbReference type="InterPro" id="IPR036388">
    <property type="entry name" value="WH-like_DNA-bd_sf"/>
</dbReference>
<evidence type="ECO:0000259" key="3">
    <source>
        <dbReference type="PROSITE" id="PS50110"/>
    </source>
</evidence>
<keyword evidence="2" id="KW-0597">Phosphoprotein</keyword>
<dbReference type="SMART" id="SM00448">
    <property type="entry name" value="REC"/>
    <property type="match status" value="1"/>
</dbReference>
<keyword evidence="5" id="KW-1185">Reference proteome</keyword>
<dbReference type="OrthoDB" id="3171335at2"/>
<evidence type="ECO:0000256" key="2">
    <source>
        <dbReference type="PROSITE-ProRule" id="PRU00169"/>
    </source>
</evidence>
<dbReference type="InterPro" id="IPR039420">
    <property type="entry name" value="WalR-like"/>
</dbReference>
<dbReference type="SMART" id="SM00421">
    <property type="entry name" value="HTH_LUXR"/>
    <property type="match status" value="1"/>
</dbReference>
<dbReference type="RefSeq" id="WP_070202649.1">
    <property type="nucleotide sequence ID" value="NZ_LJGZ01000094.1"/>
</dbReference>
<evidence type="ECO:0000313" key="5">
    <source>
        <dbReference type="Proteomes" id="UP000175971"/>
    </source>
</evidence>
<dbReference type="SUPFAM" id="SSF52172">
    <property type="entry name" value="CheY-like"/>
    <property type="match status" value="1"/>
</dbReference>
<dbReference type="GO" id="GO:0000160">
    <property type="term" value="P:phosphorelay signal transduction system"/>
    <property type="evidence" value="ECO:0007669"/>
    <property type="project" value="InterPro"/>
</dbReference>
<dbReference type="InterPro" id="IPR011006">
    <property type="entry name" value="CheY-like_superfamily"/>
</dbReference>
<accession>A0A1E7LPS6</accession>
<dbReference type="Proteomes" id="UP000175971">
    <property type="component" value="Unassembled WGS sequence"/>
</dbReference>
<dbReference type="Pfam" id="PF00196">
    <property type="entry name" value="GerE"/>
    <property type="match status" value="1"/>
</dbReference>
<feature type="domain" description="Response regulatory" evidence="3">
    <location>
        <begin position="9"/>
        <end position="124"/>
    </location>
</feature>
<evidence type="ECO:0000256" key="1">
    <source>
        <dbReference type="ARBA" id="ARBA00023125"/>
    </source>
</evidence>
<dbReference type="EMBL" id="LJGZ01000094">
    <property type="protein sequence ID" value="OEV18212.1"/>
    <property type="molecule type" value="Genomic_DNA"/>
</dbReference>